<sequence>MIFFQPEEGTNARQKRTEERFVLDTEGFCSAVRRDQIDFMHEEVPILIKDISKHGIHFTSKRPFIPSTILIITFYLSYKIQQAQDGTDIQRTVYYTAKKTNNVDDNLLYKRTQKQIYAEVRRVIECSDITGVMYDVGALAIDRTKADELRKEWEDCYLIKKRLSVKHGLNILIVSMFEKVVKHRMYSCLTACVYTEGLGYNPACLTISGTASSHSTAII</sequence>
<evidence type="ECO:0000313" key="2">
    <source>
        <dbReference type="Proteomes" id="UP000221734"/>
    </source>
</evidence>
<organism evidence="1 2">
    <name type="scientific">Kuenenia stuttgartiensis</name>
    <dbReference type="NCBI Taxonomy" id="174633"/>
    <lineage>
        <taxon>Bacteria</taxon>
        <taxon>Pseudomonadati</taxon>
        <taxon>Planctomycetota</taxon>
        <taxon>Candidatus Brocadiia</taxon>
        <taxon>Candidatus Brocadiales</taxon>
        <taxon>Candidatus Brocadiaceae</taxon>
        <taxon>Candidatus Kuenenia</taxon>
    </lineage>
</organism>
<protein>
    <submittedName>
        <fullName evidence="1">Uncharacterized protein</fullName>
    </submittedName>
</protein>
<accession>A0A2C9CFQ2</accession>
<gene>
    <name evidence="1" type="ORF">KSMBR1_2234</name>
</gene>
<dbReference type="EMBL" id="LT934425">
    <property type="protein sequence ID" value="SOH04729.1"/>
    <property type="molecule type" value="Genomic_DNA"/>
</dbReference>
<keyword evidence="2" id="KW-1185">Reference proteome</keyword>
<dbReference type="RefSeq" id="WP_157820538.1">
    <property type="nucleotide sequence ID" value="NZ_CP049055.1"/>
</dbReference>
<proteinExistence type="predicted"/>
<evidence type="ECO:0000313" key="1">
    <source>
        <dbReference type="EMBL" id="SOH04729.1"/>
    </source>
</evidence>
<reference evidence="2" key="1">
    <citation type="submission" date="2017-10" db="EMBL/GenBank/DDBJ databases">
        <authorList>
            <person name="Frank J."/>
        </authorList>
    </citation>
    <scope>NUCLEOTIDE SEQUENCE [LARGE SCALE GENOMIC DNA]</scope>
</reference>
<dbReference type="Proteomes" id="UP000221734">
    <property type="component" value="Chromosome Kuenenia_stuttgartiensis_MBR1"/>
</dbReference>
<name>A0A2C9CFQ2_KUEST</name>
<dbReference type="AlphaFoldDB" id="A0A2C9CFQ2"/>
<dbReference type="KEGG" id="kst:KSMBR1_2234"/>